<keyword evidence="14" id="KW-1185">Reference proteome</keyword>
<dbReference type="GO" id="GO:0016887">
    <property type="term" value="F:ATP hydrolysis activity"/>
    <property type="evidence" value="ECO:0000318"/>
    <property type="project" value="GO_Central"/>
</dbReference>
<accession>Q5KAK5</accession>
<dbReference type="InParanoid" id="Q5KAK5"/>
<feature type="compositionally biased region" description="Acidic residues" evidence="11">
    <location>
        <begin position="4095"/>
        <end position="4106"/>
    </location>
</feature>
<feature type="compositionally biased region" description="Basic and acidic residues" evidence="11">
    <location>
        <begin position="4492"/>
        <end position="4510"/>
    </location>
</feature>
<feature type="compositionally biased region" description="Acidic residues" evidence="11">
    <location>
        <begin position="4309"/>
        <end position="4356"/>
    </location>
</feature>
<evidence type="ECO:0000256" key="11">
    <source>
        <dbReference type="SAM" id="MobiDB-lite"/>
    </source>
</evidence>
<dbReference type="Pfam" id="PF21108">
    <property type="entry name" value="MDN1_4th"/>
    <property type="match status" value="1"/>
</dbReference>
<sequence>MAEDYTMEVDTQVNPPKEVATDAPRPLYIDLWSQVDKFLGDLNLSSTSSHSPISIPDIFFSCSASNQASVSIKQLLQALSSLASYPGVFNHVQLRFQPILMDLLARWIEESESLDYDLLERRLSILSLLVEINPEFWSLVHTFILRTPFRNGPLALVDFNNLPTIPTARLHILLLIYLRLIIVDPSIATRNNWPITQLYTLRTDHPDQGLRLLAIQVLARQQKWSEKKRMEAEKTFVGNVADIDAEVLFGFETVILPQGGFQIQEVKIDGWMLPVIESKRINEARRHAAKASTISYLHVPVIDRSDLCSRIVLVADQLMLRSSALNPLFTTMHVRTAPTDEALRALCPLIQRSSPILLTSPPSSGKTHILQYLSSMLFPSQRPSSRILTIPLADTSIDVKSLIGTYVSSPNKPGTFEWMEGALAKAIRAGRWVVFEDVDRGSTEMLVTLAGIARSLRSARPGQRAMLAVPGRVTVEAGDGFGLFVTRTTRQEHTAPTFYAHHIFSEVFLAAPSDEDILAILTARFQRLPKTVLTTLVNIWHELRPFDKLSGQVKARDIGLRDLEKWCARVERNLPSSASLVALEQSGSVFANSVLQDEIFLEGVDIFVASLDTKKVSREKRKQMVDIIARGLGMDEDRFMALDSRKPNFEVSPASRQLHIGRVIMDMGAPEKGRRDTSSSARPFALTKPSLILLERIAVSLTLGEPTLLVGETGTGKTTAVQHIASIVRRPLTVLNLSMQTESSDLLGGFKPIDASVAARSIHARWQKLFCETFAMGKPANGAYVEAASRALSGRKWARCAELWTSSAKRAIDKLGKGEINSPAPEGSPLKRRKIFKATRVSVQWQTLLADISDFDLHHAKMKSKLVFSFVEGPLVKAMKSGEWLLLDEVNLASQETLEAISTILEGPTASLVLTERGDVEPVARHPQFRLFACMNPATDVGKKDLPPNLRTRFTELYVPPPDDDREALISIIAQYLGDAVAGEKSVILDIAELYTTLKRLSAAKEIVDGSNAPPHYSMRTLARALTFAVQSAPLFGLRRALWEGYLMAFTMSLDVASARIAREAGEKYILGPMKNASAVLAQIPALPSSMDPDNFIRFGPFWLQRGPVSPVPESRYIITPSVQSKLSDLARVILTKRYPVLIQGPTSAGKTSAVEFLARQTGHRFVRINNHEHTDIQEYLGTYVTDPHTGNLVFQEGLLVTAVKQGHWIVLDELNLAPTDVLEALNRLLDDNRELVIPETQEVIKPHPNFILFATQNPPGLYAGRKILSRAFRNRFLEVHFDDVPKHELETILCQRCQIAPTYAKKIVQVFEELRHRRQASRVFESKQSFATLRDLFRWAERGAIGYQQLAEDGYMLLAERARQEEDKVVIKQVIEQVMKVTINDDMYRLFDKSAGILARFPQTTLPPTSMVWTKAMQRLFALVAAALLHNEPVLLVGETGCGKTSVCEIVAHMFNQALVGINCHQNMETADLLGSQRPVRNKLDRRAKVISTLGQYVQLPAAASDDEILDACATLAKTQNVDHQLIRQCQREIKQLSALFEWSDGPLVHAMTAGDLLLLDEVSLADDSVLERLNSVLEPGRTLVLAEKGGIDIDEATIVANERFHVVATMNPGGDFGKKELSPALRNRFTEIWVPALNDRGDMLQIINQSWKHENLRQCGPLILDYFLWFGKKLGDSSGLGLRDILAWVSFGNDSYAKGLSVPQVFHHGGQMVLIDGLESLPQVAGMSSNSIETLRKDCLAQLDTLAASLGMDYLVSRNLEVKITQDAVSIAGFLIPRGSMLSKSTNFRFEAPTTALNTMRLVRGCQLPKAILLEGSPGVGKTSLVSALAGVAGYHLHRINLSDQTDLIDLFGSDLPVEGGKPGEFQWRDAAFLEAMQKGEWVLLDEMNLASQTVLEGLNAVLDHRGTVYIPELGRSFSRHPDFRVFAAQNPLQQGGGRKGLPKSFLNRFTKVYLQEHTAQDLMIICRNLLPMPTNIIEKMISFNDTMRIQTMITRVIGREGSPWEFNLRDLFRWFSLLSQKNGLERTDHPAEFFQMVYRQRFRNERDRQAVTDIFHSVFGHEVDSTRPFFSISPSWMQVGHSIVSRGSNPSVDVTLPHHHLDIAESILKGIELGWLVILAGDSGAGKRGLIRGLAKGAGRLLGEFAMHPGVDTSEILGSFEQQDVSRLLNSVFGNVSDLITQVSDAQPAILRRLEDLAVIREQCQASFNVETLDAFSTLSQAILSELSSFIDVSLARQSLDSLIKVGPNAMGFAWVDGELIHAIKNGGWYLISDANLCSASVLDRLNSLCESNGVLVLSEKGSSTGSPEVLRPHQDFRLFMTYDPHYGELSRAMRNRGLELFLDGKGMSKSVKRQPLILADDSVLRELTVLQSTVKNESEGYPISSAVASSISLQSQGGLAYLPRFSHTLTGSVGEGYSVLSQYFSYQRLDEICRSHAVEACSLQRLDLGFVGAMPVDLTLNPNIRAVSQRRGAINTVLQTILRGAIQLRHLQSWIADPAHAKTILALSAVSSRRGPSRPKVQAGGDVYPFIISFLEIVQTRLASLVSESPHLLQRLDRVFVYVLLMISHAKSSVFDYSSTKLLARWIEQDTEGITSLCPVLDKLQNLAKTVQLTTGLGQTEIWSLFRETCDQGSSEDLVKLTSLADDVYDPHMKYSILQAFATLGDTPRESTIIQELTSLLTTSRKEMKEKVSGRWTNWPITDSLKLQALCNKNSQDVLKILLEDISVKVSSLLPLQNSLGPTHSPAALFEALSGWMKGIWDHSDCSEGILSGPADLFKPARLSSTLRFGLVETVTMAEIPDQDQALNFSVKTILFDAENKDSRRKNTLDLAVHCLSLILSAFGVPCLATQVTPTSMASVEDALDKSIDNPAIHFLHQSYHKWITPAFSEASLRPHDLTNIGQVWLALSRFLLDLYVTNIPIDPGVRRGLQGEVIAEHLALVKEELAALTAKEMVLKGKIDSKLVADLMGRASVLEKEEESLGPNLKRASDVLKLSYLFNEVHAFLSDLYDRKHMCSLISALQDTHIQAMSRERDFQLGSSAFIQRLSTTYSEMSDLVHPVVTAVLFGKFGLRLIARDVQLRGSRPDSTVPLAVTFPLARGVKQLQKLSVDSPVDQATGVPTELLAASAYLYELNTTQSRIYCVPRLAQRLDRLYQIWSAIRLREQQEAQDAESLYKVKKTDIEVLSDEEQEAKEFAELFPQYEDAGAEDALPKQKELHLNKENQKGFQPSHVASFNALIRQVFGQSSSTSSSLLKQMIDETLHTNFNPVALDERLDASSLAFQISTLHRRLADVRTSPSQPNFYLSPNEPEARKAHNIVVRLLKRLRILIDEWPEQMVLVHIRDRCERILTLDTRSPVAKILIAMEQLLIHTEDWEAYANRENSLSTFRDETSKLIIEWRKLELVSWTRLLDDQAEHYASEDNEWTLRLYGALIHGPIGSNDAGKHIEEVLPMVSTYINSSTYGLFTPRLDLLSCFQRMASELSIHHAVLGKVATMLHNVIANARLFESRISDAMASQRAVIDKAVKDFVKLASWKDVNVFALKASAQKSHKALHRSIRKFRDVLRQPIAPLMSELNRIVPQETPVSSEPPPPFFISITTLTSSSLKDREEASPDVPDVLVRLEETLDRYGQVHLKLRDTITGATASLVDSMAVDIIETASSLAKQTPSALTKENEKVVNNLASRKRKAYADMLKALRASGFSQNVRADQMSRQQSSAWLATQLPVSIECMPSSFDTTGAAKVENYHHRLEILMSAMRAAFNGHNPDIASQDLQRGIGFVESIYASSLNERARIVSHITPLSKLYAILERLNICARSTSVIGGQSVLNALQITESWACQIDGALREIEDGVRQFRGLQGRQCLPDDLISVRELRQESSLLIRALATTLESVGRSECLLFTNEEYTLLKTASRIRIKLLDRFQSQASSQPEFKHLFDPVVDMVQQTSEPSVSYSISGDMGPLWIKSDEVVQALLVVAQQMKSNVITDVNADEYPHIPTDFKQQNVMITSLRIVDVIERLSSFTTALASTTSPFVPNCLSRIVPFLEIFIQTYIQSISAHIHTVKATYKLCYVVGRVVLDLSQKGFCKPQEEGDSGEGEDGDMVEGTGMGAGTGEKNVSQEIKEESQVEGLQGEEEEEQEEQGGEEDDAFSMDEDFKGEMGEGKEKEEGSGDEEEEEEDHDEHVGDVDPLDPGAVDEKFWGEEQKEEEKKESDELMDQQTQDREGESEMTGKEDEKKEKKDNEKQKQGEEAQEEDQSGQKQDEGGEEGKEGEELEDEEVMGEERNEEGEEQPVGQDQQEASVPEGDTLDLPEDLNLDDDGLEDGQDQEEILDDDMGMSIDGDEENDEDREGEEIDRTNEDEGEEVEEAPAATAHGEDETEEEAQMGQDADLSAANEQAQESEVGKGVGGGLEGDSDRQKEEKKEEEGETEEIGADAQGQDGAAPQSQQQQTSTSDQQQADGPVDSAGAPLPSDNQSQPQLSRSLGDILQEIRRRHDEILSQQEREEQPSDNQRAPEETSGQVEYVKEDEAKEDDQQALGKAGDEERQKLEDLKIVDEEETGEERQAMEDGPEEKDVETEARDHKPADSSHQTRGESDNEKEQTEKALTQADISGKPAGEVVDDGMDVDEEVEGGVERGEIPADDNVDEPDLNILDPAPITNEVAAAEDLWRRYATMTSDLSYALCEQLRLILEPTLATRLQGDFRTGKRLNMRKIIPYIASEYTKDKIWLRRTKPSRREYQVLLSLDDSRSMSESHSVDLAYQTLALVSQAMNKLEVGQVSIAKFGESVDMLHPFKEGGFTDADGAKIMSSFKFDQQKTDVASLVERTLGYLSEARNGAAMSATAPDLWQLQIIISDGVCQDHARLKRLLRRALEERVMIVFIIVDSLHQTTAPSTAPAGTASASRPSILSMQTVEYKNVNGEMKLEMQRYLDTFPFEFYVVLRDVEALPGVLADTLRQWMTRVSQSQE</sequence>
<dbReference type="InterPro" id="IPR036465">
    <property type="entry name" value="vWFA_dom_sf"/>
</dbReference>
<dbReference type="GO" id="GO:0005730">
    <property type="term" value="C:nucleolus"/>
    <property type="evidence" value="ECO:0007669"/>
    <property type="project" value="UniProtKB-SubCell"/>
</dbReference>
<name>Q5KAK5_CRYD1</name>
<dbReference type="GO" id="GO:0000027">
    <property type="term" value="P:ribosomal large subunit assembly"/>
    <property type="evidence" value="ECO:0000318"/>
    <property type="project" value="GO_Central"/>
</dbReference>
<feature type="domain" description="VWFA" evidence="12">
    <location>
        <begin position="4744"/>
        <end position="4960"/>
    </location>
</feature>
<evidence type="ECO:0000256" key="10">
    <source>
        <dbReference type="PIRNR" id="PIRNR010340"/>
    </source>
</evidence>
<evidence type="ECO:0000256" key="9">
    <source>
        <dbReference type="ARBA" id="ARBA00023242"/>
    </source>
</evidence>
<evidence type="ECO:0000256" key="3">
    <source>
        <dbReference type="ARBA" id="ARBA00007188"/>
    </source>
</evidence>
<dbReference type="GO" id="GO:0005524">
    <property type="term" value="F:ATP binding"/>
    <property type="evidence" value="ECO:0007669"/>
    <property type="project" value="UniProtKB-KW"/>
</dbReference>
<dbReference type="GO" id="GO:0005654">
    <property type="term" value="C:nucleoplasm"/>
    <property type="evidence" value="ECO:0007669"/>
    <property type="project" value="UniProtKB-SubCell"/>
</dbReference>
<evidence type="ECO:0000256" key="1">
    <source>
        <dbReference type="ARBA" id="ARBA00004604"/>
    </source>
</evidence>
<keyword evidence="8 10" id="KW-0143">Chaperone</keyword>
<dbReference type="InterPro" id="IPR048617">
    <property type="entry name" value="MDN1_AAA_lid_4"/>
</dbReference>
<dbReference type="InterPro" id="IPR041190">
    <property type="entry name" value="Midasin_AAA_lid_5"/>
</dbReference>
<feature type="compositionally biased region" description="Basic and acidic residues" evidence="11">
    <location>
        <begin position="4223"/>
        <end position="4252"/>
    </location>
</feature>
<comment type="similarity">
    <text evidence="3 10">Belongs to the midasin family.</text>
</comment>
<dbReference type="Gene3D" id="3.40.50.300">
    <property type="entry name" value="P-loop containing nucleotide triphosphate hydrolases"/>
    <property type="match status" value="6"/>
</dbReference>
<dbReference type="SMART" id="SM00382">
    <property type="entry name" value="AAA"/>
    <property type="match status" value="5"/>
</dbReference>
<dbReference type="OrthoDB" id="5186at2759"/>
<dbReference type="Pfam" id="PF07728">
    <property type="entry name" value="AAA_5"/>
    <property type="match status" value="6"/>
</dbReference>
<evidence type="ECO:0000313" key="14">
    <source>
        <dbReference type="Proteomes" id="UP000002149"/>
    </source>
</evidence>
<evidence type="ECO:0000256" key="2">
    <source>
        <dbReference type="ARBA" id="ARBA00004642"/>
    </source>
</evidence>
<dbReference type="FunCoup" id="Q5KAK5">
    <property type="interactions" value="357"/>
</dbReference>
<dbReference type="FunFam" id="3.40.50.300:FF:000712">
    <property type="entry name" value="Midasin"/>
    <property type="match status" value="1"/>
</dbReference>
<dbReference type="GO" id="GO:0005634">
    <property type="term" value="C:nucleus"/>
    <property type="evidence" value="ECO:0000318"/>
    <property type="project" value="GO_Central"/>
</dbReference>
<dbReference type="InterPro" id="IPR027417">
    <property type="entry name" value="P-loop_NTPase"/>
</dbReference>
<evidence type="ECO:0000313" key="13">
    <source>
        <dbReference type="EMBL" id="AAW45998.2"/>
    </source>
</evidence>
<protein>
    <recommendedName>
        <fullName evidence="4 10">Midasin</fullName>
    </recommendedName>
</protein>
<dbReference type="SUPFAM" id="SSF52540">
    <property type="entry name" value="P-loop containing nucleoside triphosphate hydrolases"/>
    <property type="match status" value="6"/>
</dbReference>
<dbReference type="CDD" id="cd00009">
    <property type="entry name" value="AAA"/>
    <property type="match status" value="2"/>
</dbReference>
<evidence type="ECO:0000259" key="12">
    <source>
        <dbReference type="PROSITE" id="PS50234"/>
    </source>
</evidence>
<evidence type="ECO:0000256" key="7">
    <source>
        <dbReference type="ARBA" id="ARBA00022840"/>
    </source>
</evidence>
<gene>
    <name evidence="13" type="ordered locus">CNJ01380</name>
</gene>
<feature type="compositionally biased region" description="Acidic residues" evidence="11">
    <location>
        <begin position="4135"/>
        <end position="4156"/>
    </location>
</feature>
<dbReference type="SUPFAM" id="SSF53300">
    <property type="entry name" value="vWA-like"/>
    <property type="match status" value="1"/>
</dbReference>
<evidence type="ECO:0000256" key="5">
    <source>
        <dbReference type="ARBA" id="ARBA00022553"/>
    </source>
</evidence>
<keyword evidence="7 10" id="KW-0067">ATP-binding</keyword>
<feature type="compositionally biased region" description="Basic and acidic residues" evidence="11">
    <location>
        <begin position="4198"/>
        <end position="4216"/>
    </location>
</feature>
<dbReference type="FunFam" id="3.40.50.300:FF:000142">
    <property type="entry name" value="Midasin"/>
    <property type="match status" value="1"/>
</dbReference>
<feature type="compositionally biased region" description="Acidic residues" evidence="11">
    <location>
        <begin position="4272"/>
        <end position="4293"/>
    </location>
</feature>
<feature type="region of interest" description="Disordered" evidence="11">
    <location>
        <begin position="4089"/>
        <end position="4628"/>
    </location>
</feature>
<feature type="compositionally biased region" description="Acidic residues" evidence="11">
    <location>
        <begin position="4173"/>
        <end position="4183"/>
    </location>
</feature>
<feature type="compositionally biased region" description="Basic and acidic residues" evidence="11">
    <location>
        <begin position="4417"/>
        <end position="4428"/>
    </location>
</feature>
<dbReference type="KEGG" id="cne:CNJ01380"/>
<dbReference type="EMBL" id="AE017350">
    <property type="protein sequence ID" value="AAW45998.2"/>
    <property type="molecule type" value="Genomic_DNA"/>
</dbReference>
<feature type="compositionally biased region" description="Low complexity" evidence="11">
    <location>
        <begin position="4437"/>
        <end position="4464"/>
    </location>
</feature>
<keyword evidence="5" id="KW-0597">Phosphoprotein</keyword>
<dbReference type="PANTHER" id="PTHR48103">
    <property type="entry name" value="MIDASIN-RELATED"/>
    <property type="match status" value="1"/>
</dbReference>
<feature type="compositionally biased region" description="Basic and acidic residues" evidence="11">
    <location>
        <begin position="4580"/>
        <end position="4607"/>
    </location>
</feature>
<dbReference type="InterPro" id="IPR002035">
    <property type="entry name" value="VWF_A"/>
</dbReference>
<dbReference type="RefSeq" id="XP_024513671.1">
    <property type="nucleotide sequence ID" value="XM_024657948.1"/>
</dbReference>
<dbReference type="PIRSF" id="PIRSF010340">
    <property type="entry name" value="Midasin"/>
    <property type="match status" value="1"/>
</dbReference>
<dbReference type="PROSITE" id="PS50234">
    <property type="entry name" value="VWFA"/>
    <property type="match status" value="1"/>
</dbReference>
<dbReference type="InterPro" id="IPR040848">
    <property type="entry name" value="AAA_lid_7"/>
</dbReference>
<keyword evidence="6 10" id="KW-0547">Nucleotide-binding</keyword>
<comment type="subcellular location">
    <subcellularLocation>
        <location evidence="1">Nucleus</location>
        <location evidence="1">Nucleolus</location>
    </subcellularLocation>
    <subcellularLocation>
        <location evidence="2">Nucleus</location>
        <location evidence="2">Nucleoplasm</location>
    </subcellularLocation>
</comment>
<dbReference type="Pfam" id="PF17867">
    <property type="entry name" value="AAA_lid_7"/>
    <property type="match status" value="3"/>
</dbReference>
<comment type="function">
    <text evidence="10">Nuclear chaperone required for maturation and nuclear export of pre-60S ribosome subunits.</text>
</comment>
<dbReference type="InterPro" id="IPR003593">
    <property type="entry name" value="AAA+_ATPase"/>
</dbReference>
<dbReference type="FunFam" id="3.40.50.300:FF:002472">
    <property type="entry name" value="Midasin"/>
    <property type="match status" value="1"/>
</dbReference>
<dbReference type="PANTHER" id="PTHR48103:SF2">
    <property type="entry name" value="MIDASIN"/>
    <property type="match status" value="1"/>
</dbReference>
<dbReference type="PaxDb" id="214684-Q5KAK5"/>
<dbReference type="InterPro" id="IPR016024">
    <property type="entry name" value="ARM-type_fold"/>
</dbReference>
<reference evidence="13 14" key="1">
    <citation type="journal article" date="2005" name="Science">
        <title>The genome of the basidiomycetous yeast and human pathogen Cryptococcus neoformans.</title>
        <authorList>
            <person name="Loftus B.J."/>
            <person name="Fung E."/>
            <person name="Roncaglia P."/>
            <person name="Rowley D."/>
            <person name="Amedeo P."/>
            <person name="Bruno D."/>
            <person name="Vamathevan J."/>
            <person name="Miranda M."/>
            <person name="Anderson I.J."/>
            <person name="Fraser J.A."/>
            <person name="Allen J.E."/>
            <person name="Bosdet I.E."/>
            <person name="Brent M.R."/>
            <person name="Chiu R."/>
            <person name="Doering T.L."/>
            <person name="Donlin M.J."/>
            <person name="D'Souza C.A."/>
            <person name="Fox D.S."/>
            <person name="Grinberg V."/>
            <person name="Fu J."/>
            <person name="Fukushima M."/>
            <person name="Haas B.J."/>
            <person name="Huang J.C."/>
            <person name="Janbon G."/>
            <person name="Jones S.J."/>
            <person name="Koo H.L."/>
            <person name="Krzywinski M.I."/>
            <person name="Kwon-Chung J.K."/>
            <person name="Lengeler K.B."/>
            <person name="Maiti R."/>
            <person name="Marra M.A."/>
            <person name="Marra R.E."/>
            <person name="Mathewson C.A."/>
            <person name="Mitchell T.G."/>
            <person name="Pertea M."/>
            <person name="Riggs F.R."/>
            <person name="Salzberg S.L."/>
            <person name="Schein J.E."/>
            <person name="Shvartsbeyn A."/>
            <person name="Shin H."/>
            <person name="Shumway M."/>
            <person name="Specht C.A."/>
            <person name="Suh B.B."/>
            <person name="Tenney A."/>
            <person name="Utterback T.R."/>
            <person name="Wickes B.L."/>
            <person name="Wortman J.R."/>
            <person name="Wye N.H."/>
            <person name="Kronstad J.W."/>
            <person name="Lodge J.K."/>
            <person name="Heitman J."/>
            <person name="Davis R.W."/>
            <person name="Fraser C.M."/>
            <person name="Hyman R.W."/>
        </authorList>
    </citation>
    <scope>NUCLEOTIDE SEQUENCE [LARGE SCALE GENOMIC DNA]</scope>
    <source>
        <strain evidence="14">JEC21 / ATCC MYA-565</strain>
    </source>
</reference>
<keyword evidence="9 10" id="KW-0539">Nucleus</keyword>
<dbReference type="VEuPathDB" id="FungiDB:CNJ01380"/>
<dbReference type="Pfam" id="PF17865">
    <property type="entry name" value="AAA_lid_5"/>
    <property type="match status" value="1"/>
</dbReference>
<dbReference type="InterPro" id="IPR012099">
    <property type="entry name" value="Midasin"/>
</dbReference>
<dbReference type="InterPro" id="IPR011704">
    <property type="entry name" value="ATPase_dyneun-rel_AAA"/>
</dbReference>
<dbReference type="eggNOG" id="KOG1808">
    <property type="taxonomic scope" value="Eukaryota"/>
</dbReference>
<evidence type="ECO:0000256" key="6">
    <source>
        <dbReference type="ARBA" id="ARBA00022741"/>
    </source>
</evidence>
<evidence type="ECO:0000256" key="4">
    <source>
        <dbReference type="ARBA" id="ARBA00017143"/>
    </source>
</evidence>
<dbReference type="HOGENOM" id="CLU_000050_0_2_1"/>
<proteinExistence type="inferred from homology"/>
<evidence type="ECO:0000256" key="8">
    <source>
        <dbReference type="ARBA" id="ARBA00023186"/>
    </source>
</evidence>
<feature type="compositionally biased region" description="Basic and acidic residues" evidence="11">
    <location>
        <begin position="4157"/>
        <end position="4172"/>
    </location>
</feature>
<dbReference type="STRING" id="214684.Q5KAK5"/>
<feature type="compositionally biased region" description="Polar residues" evidence="11">
    <location>
        <begin position="4475"/>
        <end position="4485"/>
    </location>
</feature>
<dbReference type="GeneID" id="3254120"/>
<dbReference type="SUPFAM" id="SSF48371">
    <property type="entry name" value="ARM repeat"/>
    <property type="match status" value="1"/>
</dbReference>
<feature type="compositionally biased region" description="Basic and acidic residues" evidence="11">
    <location>
        <begin position="4544"/>
        <end position="4558"/>
    </location>
</feature>
<dbReference type="Proteomes" id="UP000002149">
    <property type="component" value="Chromosome 10"/>
</dbReference>
<organism evidence="13 14">
    <name type="scientific">Cryptococcus deneoformans (strain JEC21 / ATCC MYA-565)</name>
    <name type="common">Cryptococcus neoformans var. neoformans serotype D</name>
    <dbReference type="NCBI Taxonomy" id="214684"/>
    <lineage>
        <taxon>Eukaryota</taxon>
        <taxon>Fungi</taxon>
        <taxon>Dikarya</taxon>
        <taxon>Basidiomycota</taxon>
        <taxon>Agaricomycotina</taxon>
        <taxon>Tremellomycetes</taxon>
        <taxon>Tremellales</taxon>
        <taxon>Cryptococcaceae</taxon>
        <taxon>Cryptococcus</taxon>
        <taxon>Cryptococcus neoformans species complex</taxon>
    </lineage>
</organism>
<dbReference type="FunFam" id="3.40.50.300:FF:001368">
    <property type="entry name" value="Midasin"/>
    <property type="match status" value="1"/>
</dbReference>